<gene>
    <name evidence="2" type="ORF">JIN87_22135</name>
</gene>
<keyword evidence="3" id="KW-1185">Reference proteome</keyword>
<evidence type="ECO:0000313" key="3">
    <source>
        <dbReference type="Proteomes" id="UP000617628"/>
    </source>
</evidence>
<dbReference type="EMBL" id="JAENIL010000052">
    <property type="protein sequence ID" value="MBK1879601.1"/>
    <property type="molecule type" value="Genomic_DNA"/>
</dbReference>
<dbReference type="InterPro" id="IPR002912">
    <property type="entry name" value="ACT_dom"/>
</dbReference>
<dbReference type="PROSITE" id="PS51671">
    <property type="entry name" value="ACT"/>
    <property type="match status" value="1"/>
</dbReference>
<accession>A0A934S2S7</accession>
<protein>
    <recommendedName>
        <fullName evidence="1">ACT domain-containing protein</fullName>
    </recommendedName>
</protein>
<dbReference type="PANTHER" id="PTHR40099:SF1">
    <property type="entry name" value="ACETOLACTATE SYNTHASE, SMALL SUBUNIT"/>
    <property type="match status" value="1"/>
</dbReference>
<organism evidence="2 3">
    <name type="scientific">Pelagicoccus mobilis</name>
    <dbReference type="NCBI Taxonomy" id="415221"/>
    <lineage>
        <taxon>Bacteria</taxon>
        <taxon>Pseudomonadati</taxon>
        <taxon>Verrucomicrobiota</taxon>
        <taxon>Opitutia</taxon>
        <taxon>Puniceicoccales</taxon>
        <taxon>Pelagicoccaceae</taxon>
        <taxon>Pelagicoccus</taxon>
    </lineage>
</organism>
<dbReference type="SUPFAM" id="SSF55021">
    <property type="entry name" value="ACT-like"/>
    <property type="match status" value="2"/>
</dbReference>
<dbReference type="PANTHER" id="PTHR40099">
    <property type="entry name" value="ACETOLACTATE SYNTHASE, SMALL SUBUNIT"/>
    <property type="match status" value="1"/>
</dbReference>
<dbReference type="AlphaFoldDB" id="A0A934S2S7"/>
<name>A0A934S2S7_9BACT</name>
<evidence type="ECO:0000313" key="2">
    <source>
        <dbReference type="EMBL" id="MBK1879601.1"/>
    </source>
</evidence>
<proteinExistence type="predicted"/>
<comment type="caution">
    <text evidence="2">The sequence shown here is derived from an EMBL/GenBank/DDBJ whole genome shotgun (WGS) entry which is preliminary data.</text>
</comment>
<reference evidence="2" key="1">
    <citation type="submission" date="2021-01" db="EMBL/GenBank/DDBJ databases">
        <title>Modified the classification status of verrucomicrobia.</title>
        <authorList>
            <person name="Feng X."/>
        </authorList>
    </citation>
    <scope>NUCLEOTIDE SEQUENCE</scope>
    <source>
        <strain evidence="2">KCTC 13126</strain>
    </source>
</reference>
<feature type="domain" description="ACT" evidence="1">
    <location>
        <begin position="3"/>
        <end position="76"/>
    </location>
</feature>
<dbReference type="RefSeq" id="WP_200357815.1">
    <property type="nucleotide sequence ID" value="NZ_JAENIL010000052.1"/>
</dbReference>
<dbReference type="Gene3D" id="3.30.2130.10">
    <property type="entry name" value="VC0802-like"/>
    <property type="match status" value="1"/>
</dbReference>
<evidence type="ECO:0000259" key="1">
    <source>
        <dbReference type="PROSITE" id="PS51671"/>
    </source>
</evidence>
<dbReference type="InterPro" id="IPR045865">
    <property type="entry name" value="ACT-like_dom_sf"/>
</dbReference>
<dbReference type="Proteomes" id="UP000617628">
    <property type="component" value="Unassembled WGS sequence"/>
</dbReference>
<sequence length="130" mass="14473">MKQIRIVTRSRMGLTAEIAEILGDKGINIESMDAEEVSGMDVVSLEVDRYNQALHALRDAGFPAVTEDALLLRVKDEPGALAMVANRFKEADVHLRSIRIIRHERNFGIVAVSSEDSEKARLIVKDCLLE</sequence>